<proteinExistence type="predicted"/>
<feature type="transmembrane region" description="Helical" evidence="2">
    <location>
        <begin position="369"/>
        <end position="392"/>
    </location>
</feature>
<dbReference type="InterPro" id="IPR020846">
    <property type="entry name" value="MFS_dom"/>
</dbReference>
<reference evidence="4" key="1">
    <citation type="submission" date="2022-06" db="EMBL/GenBank/DDBJ databases">
        <authorList>
            <person name="Berger JAMES D."/>
            <person name="Berger JAMES D."/>
        </authorList>
    </citation>
    <scope>NUCLEOTIDE SEQUENCE [LARGE SCALE GENOMIC DNA]</scope>
</reference>
<accession>A0AA85JRV7</accession>
<dbReference type="PANTHER" id="PTHR11360:SF251">
    <property type="entry name" value="MAJOR FACILITATOR SUPERFAMILY (MFS) PROFILE DOMAIN-CONTAINING PROTEIN"/>
    <property type="match status" value="1"/>
</dbReference>
<keyword evidence="4" id="KW-1185">Reference proteome</keyword>
<dbReference type="WBParaSite" id="TREG1_43080.1">
    <property type="protein sequence ID" value="TREG1_43080.1"/>
    <property type="gene ID" value="TREG1_43080"/>
</dbReference>
<dbReference type="Proteomes" id="UP000050795">
    <property type="component" value="Unassembled WGS sequence"/>
</dbReference>
<evidence type="ECO:0000313" key="4">
    <source>
        <dbReference type="Proteomes" id="UP000050795"/>
    </source>
</evidence>
<feature type="transmembrane region" description="Helical" evidence="2">
    <location>
        <begin position="279"/>
        <end position="298"/>
    </location>
</feature>
<feature type="transmembrane region" description="Helical" evidence="2">
    <location>
        <begin position="199"/>
        <end position="220"/>
    </location>
</feature>
<feature type="transmembrane region" description="Helical" evidence="2">
    <location>
        <begin position="166"/>
        <end position="187"/>
    </location>
</feature>
<feature type="domain" description="Major facilitator superfamily (MFS) profile" evidence="3">
    <location>
        <begin position="39"/>
        <end position="464"/>
    </location>
</feature>
<comment type="subcellular location">
    <subcellularLocation>
        <location evidence="1">Membrane</location>
        <topology evidence="1">Multi-pass membrane protein</topology>
    </subcellularLocation>
</comment>
<feature type="transmembrane region" description="Helical" evidence="2">
    <location>
        <begin position="404"/>
        <end position="428"/>
    </location>
</feature>
<dbReference type="Gene3D" id="1.20.1250.20">
    <property type="entry name" value="MFS general substrate transporter like domains"/>
    <property type="match status" value="1"/>
</dbReference>
<keyword evidence="2" id="KW-0472">Membrane</keyword>
<organism evidence="4 5">
    <name type="scientific">Trichobilharzia regenti</name>
    <name type="common">Nasal bird schistosome</name>
    <dbReference type="NCBI Taxonomy" id="157069"/>
    <lineage>
        <taxon>Eukaryota</taxon>
        <taxon>Metazoa</taxon>
        <taxon>Spiralia</taxon>
        <taxon>Lophotrochozoa</taxon>
        <taxon>Platyhelminthes</taxon>
        <taxon>Trematoda</taxon>
        <taxon>Digenea</taxon>
        <taxon>Strigeidida</taxon>
        <taxon>Schistosomatoidea</taxon>
        <taxon>Schistosomatidae</taxon>
        <taxon>Trichobilharzia</taxon>
    </lineage>
</organism>
<feature type="transmembrane region" description="Helical" evidence="2">
    <location>
        <begin position="318"/>
        <end position="336"/>
    </location>
</feature>
<name>A0AA85JRV7_TRIRE</name>
<feature type="transmembrane region" description="Helical" evidence="2">
    <location>
        <begin position="343"/>
        <end position="363"/>
    </location>
</feature>
<sequence>MTKEEATSQITHSIFHSIYANFSKARMKLYRWRHLGWLVLLVAALNVVCIGGKRRAFGIFVAALHTAYNDTSMTELNWVGDSYAALGFFLMPFATTVIIRLNRPYRSTMFTAGLLIFVSCMTSAAVPSPGYLFLTHTLIHGLGSTLILCGTSLVTAEYFDKSHRFHVLATAFVSGGPYGVLIFGPLYSHLIQNYGWQVAFQISGVLFLLVTCLAGIVFLSRDMFEYHQAMTDTPDGFDENSVNKSLRRQSLLLRNSPKASDGRGWAFCSIDHMKNNPQVFIWAFERLIHNLVIYGLLMNMTAYVSQALNDQLVLGARVNLYFGVGESVVFTIGALIGDRIRGYLAFAYFIGASFAALFLIIMQKTYEDINVVYILAGFTGATVGVGNTFLYATSEEVMLVHGSIAFPMTKMIAGIGMLLAPLFSGAIIDGFGYGGFFISMAVLVTIRVVLLGFICYILHRKKKLILASEKDQLPTNGGNELYHCCQNTDNPCNEKLTNLNSVNSNGNAVFIADAAYPESTRSDLENRIQISSQWYQENDRKLP</sequence>
<dbReference type="InterPro" id="IPR036259">
    <property type="entry name" value="MFS_trans_sf"/>
</dbReference>
<dbReference type="AlphaFoldDB" id="A0AA85JRV7"/>
<dbReference type="SUPFAM" id="SSF103473">
    <property type="entry name" value="MFS general substrate transporter"/>
    <property type="match status" value="1"/>
</dbReference>
<feature type="transmembrane region" description="Helical" evidence="2">
    <location>
        <begin position="138"/>
        <end position="159"/>
    </location>
</feature>
<keyword evidence="2" id="KW-1133">Transmembrane helix</keyword>
<evidence type="ECO:0000313" key="5">
    <source>
        <dbReference type="WBParaSite" id="TREG1_43080.1"/>
    </source>
</evidence>
<keyword evidence="2" id="KW-0812">Transmembrane</keyword>
<dbReference type="PANTHER" id="PTHR11360">
    <property type="entry name" value="MONOCARBOXYLATE TRANSPORTER"/>
    <property type="match status" value="1"/>
</dbReference>
<feature type="transmembrane region" description="Helical" evidence="2">
    <location>
        <begin position="83"/>
        <end position="101"/>
    </location>
</feature>
<dbReference type="InterPro" id="IPR050327">
    <property type="entry name" value="Proton-linked_MCT"/>
</dbReference>
<feature type="transmembrane region" description="Helical" evidence="2">
    <location>
        <begin position="108"/>
        <end position="126"/>
    </location>
</feature>
<evidence type="ECO:0000259" key="3">
    <source>
        <dbReference type="PROSITE" id="PS50850"/>
    </source>
</evidence>
<dbReference type="GO" id="GO:0016020">
    <property type="term" value="C:membrane"/>
    <property type="evidence" value="ECO:0007669"/>
    <property type="project" value="UniProtKB-SubCell"/>
</dbReference>
<reference evidence="5" key="2">
    <citation type="submission" date="2023-11" db="UniProtKB">
        <authorList>
            <consortium name="WormBaseParasite"/>
        </authorList>
    </citation>
    <scope>IDENTIFICATION</scope>
</reference>
<feature type="transmembrane region" description="Helical" evidence="2">
    <location>
        <begin position="35"/>
        <end position="63"/>
    </location>
</feature>
<dbReference type="Pfam" id="PF07690">
    <property type="entry name" value="MFS_1"/>
    <property type="match status" value="1"/>
</dbReference>
<protein>
    <recommendedName>
        <fullName evidence="3">Major facilitator superfamily (MFS) profile domain-containing protein</fullName>
    </recommendedName>
</protein>
<dbReference type="PROSITE" id="PS50850">
    <property type="entry name" value="MFS"/>
    <property type="match status" value="1"/>
</dbReference>
<dbReference type="GO" id="GO:0022857">
    <property type="term" value="F:transmembrane transporter activity"/>
    <property type="evidence" value="ECO:0007669"/>
    <property type="project" value="InterPro"/>
</dbReference>
<evidence type="ECO:0000256" key="1">
    <source>
        <dbReference type="ARBA" id="ARBA00004141"/>
    </source>
</evidence>
<feature type="transmembrane region" description="Helical" evidence="2">
    <location>
        <begin position="434"/>
        <end position="458"/>
    </location>
</feature>
<evidence type="ECO:0000256" key="2">
    <source>
        <dbReference type="SAM" id="Phobius"/>
    </source>
</evidence>
<dbReference type="InterPro" id="IPR011701">
    <property type="entry name" value="MFS"/>
</dbReference>